<dbReference type="AlphaFoldDB" id="A0A4R1QCC3"/>
<evidence type="ECO:0000313" key="3">
    <source>
        <dbReference type="EMBL" id="TCL48064.1"/>
    </source>
</evidence>
<organism evidence="3 4">
    <name type="scientific">Thermolongibacillus altinsuensis</name>
    <dbReference type="NCBI Taxonomy" id="575256"/>
    <lineage>
        <taxon>Bacteria</taxon>
        <taxon>Bacillati</taxon>
        <taxon>Bacillota</taxon>
        <taxon>Bacilli</taxon>
        <taxon>Bacillales</taxon>
        <taxon>Anoxybacillaceae</taxon>
        <taxon>Thermolongibacillus</taxon>
    </lineage>
</organism>
<dbReference type="OrthoDB" id="2475673at2"/>
<dbReference type="Pfam" id="PF13115">
    <property type="entry name" value="YtkA"/>
    <property type="match status" value="1"/>
</dbReference>
<comment type="caution">
    <text evidence="3">The sequence shown here is derived from an EMBL/GenBank/DDBJ whole genome shotgun (WGS) entry which is preliminary data.</text>
</comment>
<dbReference type="InterPro" id="IPR032693">
    <property type="entry name" value="YtkA-like_dom"/>
</dbReference>
<proteinExistence type="predicted"/>
<keyword evidence="1" id="KW-0175">Coiled coil</keyword>
<dbReference type="RefSeq" id="WP_132948852.1">
    <property type="nucleotide sequence ID" value="NZ_BSVG01000009.1"/>
</dbReference>
<name>A0A4R1QCC3_9BACL</name>
<evidence type="ECO:0000256" key="1">
    <source>
        <dbReference type="SAM" id="Coils"/>
    </source>
</evidence>
<dbReference type="Proteomes" id="UP000295658">
    <property type="component" value="Unassembled WGS sequence"/>
</dbReference>
<keyword evidence="4" id="KW-1185">Reference proteome</keyword>
<dbReference type="EMBL" id="SLUL01000010">
    <property type="protein sequence ID" value="TCL48064.1"/>
    <property type="molecule type" value="Genomic_DNA"/>
</dbReference>
<dbReference type="PROSITE" id="PS51257">
    <property type="entry name" value="PROKAR_LIPOPROTEIN"/>
    <property type="match status" value="1"/>
</dbReference>
<sequence>MRKILVSFLIYVLLLTGCANGDWEVSVKTKPFYKEGVSSPFIVEIKENGRLAKKLTIRATFEMVNMDHGKIEIKLKEKSGGIYEGKVQLPMEGDWEVLLHIQKGKKTAEKLIKLHVKKEDAVAKINGKKITMEEIRFYQLFSQLNIAISKEMDKTKYNEKELKEKLTYWERQEKYVHDVNSALTHLIELHSIALLAKEKGHLVTKDEVERAVSMLRRQYEQYKIAEEMIKKYGEEKFWDKQKKYSELTLLVNKVYGDIVQEVKKANPNAGQTEIHYLAQKQYEDLLISQIDSLHIELFASNMS</sequence>
<feature type="domain" description="YtkA-like" evidence="2">
    <location>
        <begin position="22"/>
        <end position="100"/>
    </location>
</feature>
<reference evidence="3 4" key="1">
    <citation type="submission" date="2019-03" db="EMBL/GenBank/DDBJ databases">
        <title>Genomic Encyclopedia of Type Strains, Phase IV (KMG-IV): sequencing the most valuable type-strain genomes for metagenomic binning, comparative biology and taxonomic classification.</title>
        <authorList>
            <person name="Goeker M."/>
        </authorList>
    </citation>
    <scope>NUCLEOTIDE SEQUENCE [LARGE SCALE GENOMIC DNA]</scope>
    <source>
        <strain evidence="3 4">DSM 24979</strain>
    </source>
</reference>
<evidence type="ECO:0000313" key="4">
    <source>
        <dbReference type="Proteomes" id="UP000295658"/>
    </source>
</evidence>
<protein>
    <submittedName>
        <fullName evidence="3">YtkA-like protein</fullName>
    </submittedName>
</protein>
<evidence type="ECO:0000259" key="2">
    <source>
        <dbReference type="Pfam" id="PF13115"/>
    </source>
</evidence>
<feature type="coiled-coil region" evidence="1">
    <location>
        <begin position="205"/>
        <end position="235"/>
    </location>
</feature>
<gene>
    <name evidence="3" type="ORF">EDD69_11070</name>
</gene>
<accession>A0A4R1QCC3</accession>